<dbReference type="InterPro" id="IPR024481">
    <property type="entry name" value="Helicase_Sen1_N"/>
</dbReference>
<dbReference type="STRING" id="1392247.A0A3N4KR91"/>
<dbReference type="GO" id="GO:0016604">
    <property type="term" value="C:nuclear body"/>
    <property type="evidence" value="ECO:0007669"/>
    <property type="project" value="TreeGrafter"/>
</dbReference>
<evidence type="ECO:0000313" key="11">
    <source>
        <dbReference type="EMBL" id="RPB13114.1"/>
    </source>
</evidence>
<feature type="region of interest" description="Disordered" evidence="9">
    <location>
        <begin position="982"/>
        <end position="1005"/>
    </location>
</feature>
<dbReference type="GO" id="GO:0006369">
    <property type="term" value="P:termination of RNA polymerase II transcription"/>
    <property type="evidence" value="ECO:0007669"/>
    <property type="project" value="TreeGrafter"/>
</dbReference>
<evidence type="ECO:0000256" key="2">
    <source>
        <dbReference type="ARBA" id="ARBA00007913"/>
    </source>
</evidence>
<dbReference type="FunFam" id="3.40.50.300:FF:001152">
    <property type="entry name" value="tRNA-splicing endonuclease, putative"/>
    <property type="match status" value="1"/>
</dbReference>
<accession>A0A3N4KR91</accession>
<keyword evidence="4" id="KW-0378">Hydrolase</keyword>
<dbReference type="GO" id="GO:0001147">
    <property type="term" value="F:transcription termination site sequence-specific DNA binding"/>
    <property type="evidence" value="ECO:0007669"/>
    <property type="project" value="TreeGrafter"/>
</dbReference>
<dbReference type="GO" id="GO:0004386">
    <property type="term" value="F:helicase activity"/>
    <property type="evidence" value="ECO:0007669"/>
    <property type="project" value="UniProtKB-KW"/>
</dbReference>
<dbReference type="Gene3D" id="3.40.50.300">
    <property type="entry name" value="P-loop containing nucleotide triphosphate hydrolases"/>
    <property type="match status" value="2"/>
</dbReference>
<keyword evidence="8" id="KW-0863">Zinc-finger</keyword>
<feature type="domain" description="CCHC-type" evidence="10">
    <location>
        <begin position="1824"/>
        <end position="1839"/>
    </location>
</feature>
<sequence length="1853" mass="208453">MADGGAVTNGLQVVANLPEEVHWLCEKIELGPGGKQVECVEDETSRQEATLHALMLLSFVDQETNQNWLKGRVAAQLARCAACTAQFYCLKRRFYHQLLEEHDKENLDLFFGFLEEWDIERVLPVIKDVVRDIKQAESVDAWYERFRGHRAQRNAVYECFCSPEVLRNEELRSCFAEICKTGRVTVEGPARGLITFLSGQQEPFRTVVEQSWKIMGPNFKPQEFESHMLEALEETVRKAETEGVPERLVPFWAGMATIVKNVSKEVITKTICGAKHDPIKLAINHISLRAPYLHSLLRFYESLMTKLGGEIWDVVSPLTSSTFADILLVEDKYSELLRNIPQDESGELQIMDLTKWMSSFVGSIQPLQRPTSATPLLRQLFKEHSLPPLSRGICWKEGMKVLSLTLSGVHSHSSTLEGEADRIILRQANELFKEHLNIVIQVATSSMEYEDARMGLHMSTARDAAIETLTSALKLDVKVVMTDYASLTKKKPELPVTETTVRDELWRSVCERFPRDNIHFGRQILTVLQELIILEKVHISNSDQDNLKNRKTKFNEVITTLQGRLHEYFQALSRFTPSNINQILSEDSAQLTFFTGIISSVDDVSFAAEDSLLQAYGVEDKNEALRAMLKADFRVTITALSDLGRQLQKVTTFSLMPKMIGFSSTVLDVLCDRYDGVIVKQNLEGWQKTTLRIYWDVQWRWLGNIFKRVRRWAISVDKEVMIEFTRDAMDYADNLFNRYWTFEQALRANMSELDVRPGANRDISWGVKLLQDASRTLHPLTVILTIQDPHLLSTCQALMCKILKLLEQQGVEISDDYFTTMRKYIYPQTLPEYDPSAPPTTNLSEVQKAELSVAVTKIRPDFIPDEVKEPAVVEISDDDYGDISDDEMIQAVEEVSRKKTVHKQTQLQFPTTTVRPADAARSYKPPVKPPATQSKAGALRVGAAKDAVRGVVPDDFLIKRKAAKAADAARKAALAAEKAKRAATTVVEDSSSDESSEDEGGNSLFKLGNAVQRSTRIVHDPNLGTSLKPRTQISRVTGPTRRIKDNRARVAPDLSPLYKQILKWEAFHEDPFPPGLSKQDYISVAKSFASYEAYRKTFEPLLLLEAWVGFQKSKEEIPPNSASLEVKLVSRMRADNFVELETTVANMDDRSRWQESDIVLLSVDKRPLSSTDKPHCLARVHSINRKFTGAPVCEVQLRCDPSPSMMQNHMRNGGTLYAVKIMGLVPLEREYSAMMCLQYYDLEHEIINAKPTELEEPTEVQVKRTKNLYTVNEPQARAIISAIKNTGFTLIQGPPGTGKTKTVIGIVGALLTPGTTGATAITVPGVQSKPSPKTSSKKILVCAPSNAAVDELVIRFKKGVRTTKGEDIIPTIVRIGRSDAINSTVRDVTLEELIERRMAPTTESSKGKNTDMEELRKKHTQLMEERATKQTQLDDARSKKVEPPAGLQAEIDKLSATIREQRRALDAKRDQKKESSRNAEVLRRRVQQEIMDEAQIICATLSGSGHDMLRNVNVDFETVIIDEAAQSVELSALIPLKFGCEKCILVGDPKQLPPTVLSREAAKFSYEKSLFVRMQENYPKNVHLLSIQYRMHPMISAFPSKQFYDSELEDGPGMKELRTELWHNSNLFGPYRFFNVQGRESTGGRTSLVNHMEIEMAFSLFDRLTKDFTEVDFDGKVGIITPYKQQLFELKRRFQRHYGERIVDTIDFNTTDAFQGRERDIIIFSCVRASPEGGIGFLSDIRRMNVGLTRAKSSLYVLGNANSLIKNRLWGALVMDAKDRGVFTEAHQSMFTNSARGSKGVASQPAIAGPNYHPQGPNPPRGICTSCGKPGHGPGNCPQGRAHRSGQNPRAPA</sequence>
<evidence type="ECO:0000256" key="5">
    <source>
        <dbReference type="ARBA" id="ARBA00022806"/>
    </source>
</evidence>
<dbReference type="Pfam" id="PF13087">
    <property type="entry name" value="AAA_12"/>
    <property type="match status" value="1"/>
</dbReference>
<dbReference type="CDD" id="cd18808">
    <property type="entry name" value="SF1_C_Upf1"/>
    <property type="match status" value="1"/>
</dbReference>
<keyword evidence="3" id="KW-0547">Nucleotide-binding</keyword>
<dbReference type="Pfam" id="PF12726">
    <property type="entry name" value="SEN1_N"/>
    <property type="match status" value="1"/>
</dbReference>
<feature type="compositionally biased region" description="Acidic residues" evidence="9">
    <location>
        <begin position="990"/>
        <end position="1000"/>
    </location>
</feature>
<evidence type="ECO:0000256" key="8">
    <source>
        <dbReference type="PROSITE-ProRule" id="PRU00047"/>
    </source>
</evidence>
<dbReference type="GO" id="GO:0005694">
    <property type="term" value="C:chromosome"/>
    <property type="evidence" value="ECO:0007669"/>
    <property type="project" value="UniProtKB-ARBA"/>
</dbReference>
<evidence type="ECO:0000259" key="10">
    <source>
        <dbReference type="PROSITE" id="PS50158"/>
    </source>
</evidence>
<dbReference type="PANTHER" id="PTHR10887">
    <property type="entry name" value="DNA2/NAM7 HELICASE FAMILY"/>
    <property type="match status" value="1"/>
</dbReference>
<dbReference type="InterPro" id="IPR056474">
    <property type="entry name" value="SEN1_barrel"/>
</dbReference>
<keyword evidence="5" id="KW-0347">Helicase</keyword>
<evidence type="ECO:0000256" key="3">
    <source>
        <dbReference type="ARBA" id="ARBA00022741"/>
    </source>
</evidence>
<dbReference type="InterPro" id="IPR041677">
    <property type="entry name" value="DNA2/NAM7_AAA_11"/>
</dbReference>
<dbReference type="PROSITE" id="PS50158">
    <property type="entry name" value="ZF_CCHC"/>
    <property type="match status" value="1"/>
</dbReference>
<dbReference type="FunFam" id="3.40.50.300:FF:000326">
    <property type="entry name" value="P-loop containing nucleoside triphosphate hydrolase"/>
    <property type="match status" value="1"/>
</dbReference>
<dbReference type="InterPro" id="IPR047187">
    <property type="entry name" value="SF1_C_Upf1"/>
</dbReference>
<evidence type="ECO:0000256" key="7">
    <source>
        <dbReference type="ARBA" id="ARBA00023242"/>
    </source>
</evidence>
<protein>
    <recommendedName>
        <fullName evidence="10">CCHC-type domain-containing protein</fullName>
    </recommendedName>
</protein>
<keyword evidence="8" id="KW-0479">Metal-binding</keyword>
<dbReference type="EMBL" id="ML119124">
    <property type="protein sequence ID" value="RPB13114.1"/>
    <property type="molecule type" value="Genomic_DNA"/>
</dbReference>
<keyword evidence="8" id="KW-0862">Zinc</keyword>
<dbReference type="Pfam" id="PF23576">
    <property type="entry name" value="SEN1_barrel"/>
    <property type="match status" value="1"/>
</dbReference>
<feature type="region of interest" description="Disordered" evidence="9">
    <location>
        <begin position="913"/>
        <end position="938"/>
    </location>
</feature>
<feature type="compositionally biased region" description="Basic and acidic residues" evidence="9">
    <location>
        <begin position="1425"/>
        <end position="1442"/>
    </location>
</feature>
<evidence type="ECO:0000313" key="12">
    <source>
        <dbReference type="Proteomes" id="UP000277580"/>
    </source>
</evidence>
<dbReference type="PANTHER" id="PTHR10887:SF495">
    <property type="entry name" value="HELICASE SENATAXIN ISOFORM X1-RELATED"/>
    <property type="match status" value="1"/>
</dbReference>
<dbReference type="InterPro" id="IPR045055">
    <property type="entry name" value="DNA2/NAM7-like"/>
</dbReference>
<dbReference type="GO" id="GO:0005524">
    <property type="term" value="F:ATP binding"/>
    <property type="evidence" value="ECO:0007669"/>
    <property type="project" value="UniProtKB-KW"/>
</dbReference>
<organism evidence="11 12">
    <name type="scientific">Morchella conica CCBAS932</name>
    <dbReference type="NCBI Taxonomy" id="1392247"/>
    <lineage>
        <taxon>Eukaryota</taxon>
        <taxon>Fungi</taxon>
        <taxon>Dikarya</taxon>
        <taxon>Ascomycota</taxon>
        <taxon>Pezizomycotina</taxon>
        <taxon>Pezizomycetes</taxon>
        <taxon>Pezizales</taxon>
        <taxon>Morchellaceae</taxon>
        <taxon>Morchella</taxon>
    </lineage>
</organism>
<dbReference type="OrthoDB" id="6513042at2759"/>
<feature type="region of interest" description="Disordered" evidence="9">
    <location>
        <begin position="1425"/>
        <end position="1446"/>
    </location>
</feature>
<dbReference type="FunCoup" id="A0A3N4KR91">
    <property type="interactions" value="290"/>
</dbReference>
<proteinExistence type="inferred from homology"/>
<keyword evidence="7" id="KW-0539">Nucleus</keyword>
<evidence type="ECO:0000256" key="4">
    <source>
        <dbReference type="ARBA" id="ARBA00022801"/>
    </source>
</evidence>
<gene>
    <name evidence="11" type="ORF">P167DRAFT_558443</name>
</gene>
<dbReference type="Pfam" id="PF13086">
    <property type="entry name" value="AAA_11"/>
    <property type="match status" value="1"/>
</dbReference>
<dbReference type="InParanoid" id="A0A3N4KR91"/>
<evidence type="ECO:0000256" key="1">
    <source>
        <dbReference type="ARBA" id="ARBA00004123"/>
    </source>
</evidence>
<comment type="similarity">
    <text evidence="2">Belongs to the DNA2/NAM7 helicase family.</text>
</comment>
<dbReference type="SUPFAM" id="SSF52540">
    <property type="entry name" value="P-loop containing nucleoside triphosphate hydrolases"/>
    <property type="match status" value="1"/>
</dbReference>
<keyword evidence="12" id="KW-1185">Reference proteome</keyword>
<keyword evidence="6" id="KW-0067">ATP-binding</keyword>
<reference evidence="11 12" key="1">
    <citation type="journal article" date="2018" name="Nat. Ecol. Evol.">
        <title>Pezizomycetes genomes reveal the molecular basis of ectomycorrhizal truffle lifestyle.</title>
        <authorList>
            <person name="Murat C."/>
            <person name="Payen T."/>
            <person name="Noel B."/>
            <person name="Kuo A."/>
            <person name="Morin E."/>
            <person name="Chen J."/>
            <person name="Kohler A."/>
            <person name="Krizsan K."/>
            <person name="Balestrini R."/>
            <person name="Da Silva C."/>
            <person name="Montanini B."/>
            <person name="Hainaut M."/>
            <person name="Levati E."/>
            <person name="Barry K.W."/>
            <person name="Belfiori B."/>
            <person name="Cichocki N."/>
            <person name="Clum A."/>
            <person name="Dockter R.B."/>
            <person name="Fauchery L."/>
            <person name="Guy J."/>
            <person name="Iotti M."/>
            <person name="Le Tacon F."/>
            <person name="Lindquist E.A."/>
            <person name="Lipzen A."/>
            <person name="Malagnac F."/>
            <person name="Mello A."/>
            <person name="Molinier V."/>
            <person name="Miyauchi S."/>
            <person name="Poulain J."/>
            <person name="Riccioni C."/>
            <person name="Rubini A."/>
            <person name="Sitrit Y."/>
            <person name="Splivallo R."/>
            <person name="Traeger S."/>
            <person name="Wang M."/>
            <person name="Zifcakova L."/>
            <person name="Wipf D."/>
            <person name="Zambonelli A."/>
            <person name="Paolocci F."/>
            <person name="Nowrousian M."/>
            <person name="Ottonello S."/>
            <person name="Baldrian P."/>
            <person name="Spatafora J.W."/>
            <person name="Henrissat B."/>
            <person name="Nagy L.G."/>
            <person name="Aury J.M."/>
            <person name="Wincker P."/>
            <person name="Grigoriev I.V."/>
            <person name="Bonfante P."/>
            <person name="Martin F.M."/>
        </authorList>
    </citation>
    <scope>NUCLEOTIDE SEQUENCE [LARGE SCALE GENOMIC DNA]</scope>
    <source>
        <strain evidence="11 12">CCBAS932</strain>
    </source>
</reference>
<evidence type="ECO:0000256" key="9">
    <source>
        <dbReference type="SAM" id="MobiDB-lite"/>
    </source>
</evidence>
<dbReference type="InterPro" id="IPR041679">
    <property type="entry name" value="DNA2/NAM7-like_C"/>
</dbReference>
<feature type="non-terminal residue" evidence="11">
    <location>
        <position position="1853"/>
    </location>
</feature>
<dbReference type="CDD" id="cd18042">
    <property type="entry name" value="DEXXQc_SETX"/>
    <property type="match status" value="1"/>
</dbReference>
<name>A0A3N4KR91_9PEZI</name>
<comment type="subcellular location">
    <subcellularLocation>
        <location evidence="1">Nucleus</location>
    </subcellularLocation>
</comment>
<dbReference type="GO" id="GO:0008270">
    <property type="term" value="F:zinc ion binding"/>
    <property type="evidence" value="ECO:0007669"/>
    <property type="project" value="UniProtKB-KW"/>
</dbReference>
<dbReference type="InterPro" id="IPR027417">
    <property type="entry name" value="P-loop_NTPase"/>
</dbReference>
<evidence type="ECO:0000256" key="6">
    <source>
        <dbReference type="ARBA" id="ARBA00022840"/>
    </source>
</evidence>
<dbReference type="Proteomes" id="UP000277580">
    <property type="component" value="Unassembled WGS sequence"/>
</dbReference>
<dbReference type="GO" id="GO:0016787">
    <property type="term" value="F:hydrolase activity"/>
    <property type="evidence" value="ECO:0007669"/>
    <property type="project" value="UniProtKB-KW"/>
</dbReference>
<dbReference type="InterPro" id="IPR001878">
    <property type="entry name" value="Znf_CCHC"/>
</dbReference>
<feature type="region of interest" description="Disordered" evidence="9">
    <location>
        <begin position="1794"/>
        <end position="1853"/>
    </location>
</feature>